<dbReference type="OrthoDB" id="3173471at2"/>
<dbReference type="RefSeq" id="WP_013807696.1">
    <property type="nucleotide sequence ID" value="NC_015564.1"/>
</dbReference>
<proteinExistence type="predicted"/>
<protein>
    <recommendedName>
        <fullName evidence="3">DUF559 domain-containing protein</fullName>
    </recommendedName>
</protein>
<name>F6EJY9_HOYSD</name>
<accession>F6EJY9</accession>
<dbReference type="Proteomes" id="UP000009235">
    <property type="component" value="Chromosome"/>
</dbReference>
<evidence type="ECO:0000313" key="2">
    <source>
        <dbReference type="Proteomes" id="UP000009235"/>
    </source>
</evidence>
<evidence type="ECO:0008006" key="3">
    <source>
        <dbReference type="Google" id="ProtNLM"/>
    </source>
</evidence>
<dbReference type="KEGG" id="asd:AS9A_2900"/>
<sequence length="252" mass="28299">MVGQTERRLTSRREHKLAGRVADFETRSPFKPARRAVPIYAAGRKYRRLLDGVYVDRSVLVTPAVKARAAWVWSDGNCILSGISAAAIWRVKWLPEANAVILMDALYQATGLSPDSLREWADMRPGYKGIRKLRRVMELSDAGAESPRETLLRLLVLDAGLPRPVTQYVVRDRGGRFIGRADLASPEWKVALEYEGAHHFNDPVQARRDALRASAYMQADWRTIRVLSELSREPEALLNQIISTLRAAGAPI</sequence>
<dbReference type="EMBL" id="CP002786">
    <property type="protein sequence ID" value="AEF41347.1"/>
    <property type="molecule type" value="Genomic_DNA"/>
</dbReference>
<dbReference type="HOGENOM" id="CLU_052626_5_2_11"/>
<evidence type="ECO:0000313" key="1">
    <source>
        <dbReference type="EMBL" id="AEF41347.1"/>
    </source>
</evidence>
<dbReference type="Gene3D" id="3.40.960.10">
    <property type="entry name" value="VSR Endonuclease"/>
    <property type="match status" value="1"/>
</dbReference>
<dbReference type="AlphaFoldDB" id="F6EJY9"/>
<keyword evidence="2" id="KW-1185">Reference proteome</keyword>
<dbReference type="eggNOG" id="COG2852">
    <property type="taxonomic scope" value="Bacteria"/>
</dbReference>
<dbReference type="STRING" id="443218.AS9A_2900"/>
<gene>
    <name evidence="1" type="ordered locus">AS9A_2900</name>
</gene>
<dbReference type="InterPro" id="IPR011335">
    <property type="entry name" value="Restrct_endonuc-II-like"/>
</dbReference>
<dbReference type="SUPFAM" id="SSF52980">
    <property type="entry name" value="Restriction endonuclease-like"/>
    <property type="match status" value="1"/>
</dbReference>
<reference evidence="1 2" key="1">
    <citation type="journal article" date="2011" name="J. Bacteriol.">
        <title>Complete genome sequence of Amycolicicoccus subflavus DQS3-9A1T, an actinomycete isolated from crude oil-polluted soil.</title>
        <authorList>
            <person name="Cai M."/>
            <person name="Chen W.M."/>
            <person name="Nie Y."/>
            <person name="Chi C.Q."/>
            <person name="Wang Y.N."/>
            <person name="Tang Y.Q."/>
            <person name="Li G.Y."/>
            <person name="Wu X.L."/>
        </authorList>
    </citation>
    <scope>NUCLEOTIDE SEQUENCE [LARGE SCALE GENOMIC DNA]</scope>
    <source>
        <strain evidence="2">DSM 45089 / DQS3-9A1</strain>
    </source>
</reference>
<organism evidence="1 2">
    <name type="scientific">Hoyosella subflava (strain DSM 45089 / JCM 17490 / NBRC 109087 / DQS3-9A1)</name>
    <name type="common">Amycolicicoccus subflavus</name>
    <dbReference type="NCBI Taxonomy" id="443218"/>
    <lineage>
        <taxon>Bacteria</taxon>
        <taxon>Bacillati</taxon>
        <taxon>Actinomycetota</taxon>
        <taxon>Actinomycetes</taxon>
        <taxon>Mycobacteriales</taxon>
        <taxon>Hoyosellaceae</taxon>
        <taxon>Hoyosella</taxon>
    </lineage>
</organism>